<evidence type="ECO:0000256" key="5">
    <source>
        <dbReference type="ARBA" id="ARBA00023136"/>
    </source>
</evidence>
<organism evidence="7 8">
    <name type="scientific">Sediminicurvatus halobius</name>
    <dbReference type="NCBI Taxonomy" id="2182432"/>
    <lineage>
        <taxon>Bacteria</taxon>
        <taxon>Pseudomonadati</taxon>
        <taxon>Pseudomonadota</taxon>
        <taxon>Gammaproteobacteria</taxon>
        <taxon>Chromatiales</taxon>
        <taxon>Ectothiorhodospiraceae</taxon>
        <taxon>Sediminicurvatus</taxon>
    </lineage>
</organism>
<comment type="subunit">
    <text evidence="6">Component of the lipopolysaccharide transport and assembly complex. Interacts with LptA and the LptBFG transporter complex.</text>
</comment>
<dbReference type="RefSeq" id="WP_109676004.1">
    <property type="nucleotide sequence ID" value="NZ_CP086615.1"/>
</dbReference>
<dbReference type="GO" id="GO:0043165">
    <property type="term" value="P:Gram-negative-bacterium-type cell outer membrane assembly"/>
    <property type="evidence" value="ECO:0007669"/>
    <property type="project" value="UniProtKB-UniRule"/>
</dbReference>
<keyword evidence="5 6" id="KW-0472">Membrane</keyword>
<dbReference type="OrthoDB" id="5797118at2"/>
<evidence type="ECO:0000256" key="1">
    <source>
        <dbReference type="ARBA" id="ARBA00022475"/>
    </source>
</evidence>
<proteinExistence type="inferred from homology"/>
<dbReference type="GO" id="GO:0017089">
    <property type="term" value="F:glycolipid transfer activity"/>
    <property type="evidence" value="ECO:0007669"/>
    <property type="project" value="TreeGrafter"/>
</dbReference>
<comment type="caution">
    <text evidence="7">The sequence shown here is derived from an EMBL/GenBank/DDBJ whole genome shotgun (WGS) entry which is preliminary data.</text>
</comment>
<dbReference type="Pfam" id="PF06835">
    <property type="entry name" value="LptC"/>
    <property type="match status" value="1"/>
</dbReference>
<evidence type="ECO:0000256" key="2">
    <source>
        <dbReference type="ARBA" id="ARBA00022519"/>
    </source>
</evidence>
<evidence type="ECO:0000256" key="3">
    <source>
        <dbReference type="ARBA" id="ARBA00022692"/>
    </source>
</evidence>
<dbReference type="GO" id="GO:0030288">
    <property type="term" value="C:outer membrane-bounded periplasmic space"/>
    <property type="evidence" value="ECO:0007669"/>
    <property type="project" value="TreeGrafter"/>
</dbReference>
<evidence type="ECO:0000313" key="8">
    <source>
        <dbReference type="Proteomes" id="UP000245474"/>
    </source>
</evidence>
<dbReference type="HAMAP" id="MF_01915">
    <property type="entry name" value="LPS_assembly_LptC"/>
    <property type="match status" value="1"/>
</dbReference>
<evidence type="ECO:0000256" key="4">
    <source>
        <dbReference type="ARBA" id="ARBA00022989"/>
    </source>
</evidence>
<comment type="similarity">
    <text evidence="6">Belongs to the LptC family.</text>
</comment>
<reference evidence="7 8" key="1">
    <citation type="submission" date="2018-05" db="EMBL/GenBank/DDBJ databases">
        <title>Spiribacter halobius sp. nov., a moderately halophilic bacterium isolated from marine solar saltern.</title>
        <authorList>
            <person name="Zheng W.-S."/>
            <person name="Lu D.-C."/>
            <person name="Du Z.-J."/>
        </authorList>
    </citation>
    <scope>NUCLEOTIDE SEQUENCE [LARGE SCALE GENOMIC DNA]</scope>
    <source>
        <strain evidence="7 8">E85</strain>
    </source>
</reference>
<dbReference type="Gene3D" id="2.60.450.10">
    <property type="entry name" value="Lipopolysaccharide (LPS) transport protein A like domain"/>
    <property type="match status" value="1"/>
</dbReference>
<dbReference type="InterPro" id="IPR026265">
    <property type="entry name" value="LptC"/>
</dbReference>
<dbReference type="EMBL" id="QFFI01000003">
    <property type="protein sequence ID" value="PWG65204.1"/>
    <property type="molecule type" value="Genomic_DNA"/>
</dbReference>
<accession>A0A2U2N892</accession>
<evidence type="ECO:0000256" key="6">
    <source>
        <dbReference type="HAMAP-Rule" id="MF_01915"/>
    </source>
</evidence>
<dbReference type="NCBIfam" id="TIGR04409">
    <property type="entry name" value="LptC_YrbK"/>
    <property type="match status" value="1"/>
</dbReference>
<dbReference type="PANTHER" id="PTHR37481:SF1">
    <property type="entry name" value="LIPOPOLYSACCHARIDE EXPORT SYSTEM PROTEIN LPTC"/>
    <property type="match status" value="1"/>
</dbReference>
<protein>
    <recommendedName>
        <fullName evidence="6">Lipopolysaccharide export system protein LptC</fullName>
    </recommendedName>
</protein>
<dbReference type="GO" id="GO:0015221">
    <property type="term" value="F:lipopolysaccharide transmembrane transporter activity"/>
    <property type="evidence" value="ECO:0007669"/>
    <property type="project" value="InterPro"/>
</dbReference>
<dbReference type="Proteomes" id="UP000245474">
    <property type="component" value="Unassembled WGS sequence"/>
</dbReference>
<keyword evidence="2 6" id="KW-0997">Cell inner membrane</keyword>
<sequence length="188" mass="21202">MAERRWLFPTVATGLLAALAWWGLAEREPATLPDEAAVEEPRAAYYARDFELLVTNAAGAPDYRIRAPQGAYFDEADRWRFTEPRWQVYGDEGVAWHGRAEQGQSWQDGTRASLTGDVRLRRPGADGGSVLRTEHLDLEPARRYAETDRPVTITGPNYRVQGVGARAWLEEERMQLLSQVEGRHDPAP</sequence>
<dbReference type="InterPro" id="IPR010664">
    <property type="entry name" value="LipoPS_assembly_LptC-rel"/>
</dbReference>
<keyword evidence="1 6" id="KW-1003">Cell membrane</keyword>
<dbReference type="PANTHER" id="PTHR37481">
    <property type="entry name" value="LIPOPOLYSACCHARIDE EXPORT SYSTEM PROTEIN LPTC"/>
    <property type="match status" value="1"/>
</dbReference>
<name>A0A2U2N892_9GAMM</name>
<keyword evidence="8" id="KW-1185">Reference proteome</keyword>
<keyword evidence="3 6" id="KW-0812">Transmembrane</keyword>
<gene>
    <name evidence="6 7" type="primary">lptC</name>
    <name evidence="7" type="ORF">DEM34_02720</name>
</gene>
<keyword evidence="4 6" id="KW-1133">Transmembrane helix</keyword>
<comment type="function">
    <text evidence="6">Involved in the assembly of lipopolysaccharide (LPS). Required for the translocation of LPS from the inner membrane to the outer membrane. Facilitates the transfer of LPS from the inner membrane to the periplasmic protein LptA. Could be a docking site for LptA.</text>
</comment>
<dbReference type="GO" id="GO:0005886">
    <property type="term" value="C:plasma membrane"/>
    <property type="evidence" value="ECO:0007669"/>
    <property type="project" value="UniProtKB-SubCell"/>
</dbReference>
<evidence type="ECO:0000313" key="7">
    <source>
        <dbReference type="EMBL" id="PWG65204.1"/>
    </source>
</evidence>
<dbReference type="AlphaFoldDB" id="A0A2U2N892"/>
<comment type="subcellular location">
    <subcellularLocation>
        <location evidence="6">Cell inner membrane</location>
        <topology evidence="6">Single-pass membrane protein</topology>
    </subcellularLocation>
</comment>
<dbReference type="InterPro" id="IPR052363">
    <property type="entry name" value="LPS_export_LptC"/>
</dbReference>